<dbReference type="Proteomes" id="UP001499895">
    <property type="component" value="Unassembled WGS sequence"/>
</dbReference>
<dbReference type="RefSeq" id="WP_344088318.1">
    <property type="nucleotide sequence ID" value="NZ_BAAAHB010000012.1"/>
</dbReference>
<name>A0ABN0ZRK4_9ACTN</name>
<protein>
    <recommendedName>
        <fullName evidence="3">Ferredoxin</fullName>
    </recommendedName>
</protein>
<proteinExistence type="predicted"/>
<comment type="caution">
    <text evidence="1">The sequence shown here is derived from an EMBL/GenBank/DDBJ whole genome shotgun (WGS) entry which is preliminary data.</text>
</comment>
<accession>A0ABN0ZRK4</accession>
<sequence>MKFGGLRITVADRCEDGEFDGEFADQATAPTDAAETASEHTCESCGAPGRVRLRGDGRQVWMQARCKTCRRFCPAALPRLA</sequence>
<keyword evidence="2" id="KW-1185">Reference proteome</keyword>
<dbReference type="EMBL" id="BAAAHB010000012">
    <property type="protein sequence ID" value="GAA0455402.1"/>
    <property type="molecule type" value="Genomic_DNA"/>
</dbReference>
<organism evidence="1 2">
    <name type="scientific">Streptomyces stramineus</name>
    <dbReference type="NCBI Taxonomy" id="173861"/>
    <lineage>
        <taxon>Bacteria</taxon>
        <taxon>Bacillati</taxon>
        <taxon>Actinomycetota</taxon>
        <taxon>Actinomycetes</taxon>
        <taxon>Kitasatosporales</taxon>
        <taxon>Streptomycetaceae</taxon>
        <taxon>Streptomyces</taxon>
    </lineage>
</organism>
<evidence type="ECO:0008006" key="3">
    <source>
        <dbReference type="Google" id="ProtNLM"/>
    </source>
</evidence>
<evidence type="ECO:0000313" key="1">
    <source>
        <dbReference type="EMBL" id="GAA0455402.1"/>
    </source>
</evidence>
<evidence type="ECO:0000313" key="2">
    <source>
        <dbReference type="Proteomes" id="UP001499895"/>
    </source>
</evidence>
<reference evidence="1 2" key="1">
    <citation type="journal article" date="2019" name="Int. J. Syst. Evol. Microbiol.">
        <title>The Global Catalogue of Microorganisms (GCM) 10K type strain sequencing project: providing services to taxonomists for standard genome sequencing and annotation.</title>
        <authorList>
            <consortium name="The Broad Institute Genomics Platform"/>
            <consortium name="The Broad Institute Genome Sequencing Center for Infectious Disease"/>
            <person name="Wu L."/>
            <person name="Ma J."/>
        </authorList>
    </citation>
    <scope>NUCLEOTIDE SEQUENCE [LARGE SCALE GENOMIC DNA]</scope>
    <source>
        <strain evidence="1 2">JCM 10649</strain>
    </source>
</reference>
<gene>
    <name evidence="1" type="ORF">GCM10009544_17690</name>
</gene>